<dbReference type="HOGENOM" id="CLU_2469772_0_0_1"/>
<reference evidence="2" key="2">
    <citation type="submission" date="2015-01" db="EMBL/GenBank/DDBJ databases">
        <title>Evolutionary Origins and Diversification of the Mycorrhizal Mutualists.</title>
        <authorList>
            <consortium name="DOE Joint Genome Institute"/>
            <consortium name="Mycorrhizal Genomics Consortium"/>
            <person name="Kohler A."/>
            <person name="Kuo A."/>
            <person name="Nagy L.G."/>
            <person name="Floudas D."/>
            <person name="Copeland A."/>
            <person name="Barry K.W."/>
            <person name="Cichocki N."/>
            <person name="Veneault-Fourrey C."/>
            <person name="LaButti K."/>
            <person name="Lindquist E.A."/>
            <person name="Lipzen A."/>
            <person name="Lundell T."/>
            <person name="Morin E."/>
            <person name="Murat C."/>
            <person name="Riley R."/>
            <person name="Ohm R."/>
            <person name="Sun H."/>
            <person name="Tunlid A."/>
            <person name="Henrissat B."/>
            <person name="Grigoriev I.V."/>
            <person name="Hibbett D.S."/>
            <person name="Martin F."/>
        </authorList>
    </citation>
    <scope>NUCLEOTIDE SEQUENCE [LARGE SCALE GENOMIC DNA]</scope>
    <source>
        <strain evidence="2">Ve08.2h10</strain>
    </source>
</reference>
<accession>A0A0D0CIN6</accession>
<proteinExistence type="predicted"/>
<dbReference type="AlphaFoldDB" id="A0A0D0CIN6"/>
<reference evidence="1 2" key="1">
    <citation type="submission" date="2014-04" db="EMBL/GenBank/DDBJ databases">
        <authorList>
            <consortium name="DOE Joint Genome Institute"/>
            <person name="Kuo A."/>
            <person name="Kohler A."/>
            <person name="Jargeat P."/>
            <person name="Nagy L.G."/>
            <person name="Floudas D."/>
            <person name="Copeland A."/>
            <person name="Barry K.W."/>
            <person name="Cichocki N."/>
            <person name="Veneault-Fourrey C."/>
            <person name="LaButti K."/>
            <person name="Lindquist E.A."/>
            <person name="Lipzen A."/>
            <person name="Lundell T."/>
            <person name="Morin E."/>
            <person name="Murat C."/>
            <person name="Sun H."/>
            <person name="Tunlid A."/>
            <person name="Henrissat B."/>
            <person name="Grigoriev I.V."/>
            <person name="Hibbett D.S."/>
            <person name="Martin F."/>
            <person name="Nordberg H.P."/>
            <person name="Cantor M.N."/>
            <person name="Hua S.X."/>
        </authorList>
    </citation>
    <scope>NUCLEOTIDE SEQUENCE [LARGE SCALE GENOMIC DNA]</scope>
    <source>
        <strain evidence="1 2">Ve08.2h10</strain>
    </source>
</reference>
<name>A0A0D0CIN6_9AGAM</name>
<dbReference type="OrthoDB" id="2686477at2759"/>
<dbReference type="EMBL" id="KN828392">
    <property type="protein sequence ID" value="KIK75033.1"/>
    <property type="molecule type" value="Genomic_DNA"/>
</dbReference>
<protein>
    <submittedName>
        <fullName evidence="1">Uncharacterized protein</fullName>
    </submittedName>
</protein>
<dbReference type="InParanoid" id="A0A0D0CIN6"/>
<gene>
    <name evidence="1" type="ORF">PAXRUDRAFT_19331</name>
</gene>
<evidence type="ECO:0000313" key="1">
    <source>
        <dbReference type="EMBL" id="KIK75033.1"/>
    </source>
</evidence>
<sequence>MHKDEVKELKVEVVNKWQRGPASAVLHESMKSSGAQSITFSNSQASEFEVNGGTFPVVYFDVGLSWVGLLPVKNSPDETRQFFPVQYV</sequence>
<organism evidence="1 2">
    <name type="scientific">Paxillus rubicundulus Ve08.2h10</name>
    <dbReference type="NCBI Taxonomy" id="930991"/>
    <lineage>
        <taxon>Eukaryota</taxon>
        <taxon>Fungi</taxon>
        <taxon>Dikarya</taxon>
        <taxon>Basidiomycota</taxon>
        <taxon>Agaricomycotina</taxon>
        <taxon>Agaricomycetes</taxon>
        <taxon>Agaricomycetidae</taxon>
        <taxon>Boletales</taxon>
        <taxon>Paxilineae</taxon>
        <taxon>Paxillaceae</taxon>
        <taxon>Paxillus</taxon>
    </lineage>
</organism>
<dbReference type="Proteomes" id="UP000054538">
    <property type="component" value="Unassembled WGS sequence"/>
</dbReference>
<evidence type="ECO:0000313" key="2">
    <source>
        <dbReference type="Proteomes" id="UP000054538"/>
    </source>
</evidence>
<dbReference type="STRING" id="930991.A0A0D0CIN6"/>
<keyword evidence="2" id="KW-1185">Reference proteome</keyword>